<dbReference type="InterPro" id="IPR002129">
    <property type="entry name" value="PyrdxlP-dep_de-COase"/>
</dbReference>
<dbReference type="Gene3D" id="1.20.1340.10">
    <property type="entry name" value="dopa decarboxylase, N-terminal domain"/>
    <property type="match status" value="1"/>
</dbReference>
<reference evidence="8 9" key="1">
    <citation type="journal article" date="2019" name="Nat. Microbiol.">
        <title>Mediterranean grassland soil C-N compound turnover is dependent on rainfall and depth, and is mediated by genomically divergent microorganisms.</title>
        <authorList>
            <person name="Diamond S."/>
            <person name="Andeer P.F."/>
            <person name="Li Z."/>
            <person name="Crits-Christoph A."/>
            <person name="Burstein D."/>
            <person name="Anantharaman K."/>
            <person name="Lane K.R."/>
            <person name="Thomas B.C."/>
            <person name="Pan C."/>
            <person name="Northen T.R."/>
            <person name="Banfield J.F."/>
        </authorList>
    </citation>
    <scope>NUCLEOTIDE SEQUENCE [LARGE SCALE GENOMIC DNA]</scope>
    <source>
        <strain evidence="8">WS_11</strain>
    </source>
</reference>
<keyword evidence="3" id="KW-0210">Decarboxylase</keyword>
<evidence type="ECO:0000256" key="6">
    <source>
        <dbReference type="PIRSR" id="PIRSR602129-50"/>
    </source>
</evidence>
<evidence type="ECO:0000256" key="7">
    <source>
        <dbReference type="RuleBase" id="RU000382"/>
    </source>
</evidence>
<dbReference type="Pfam" id="PF00282">
    <property type="entry name" value="Pyridoxal_deC"/>
    <property type="match status" value="1"/>
</dbReference>
<dbReference type="PANTHER" id="PTHR11999:SF70">
    <property type="entry name" value="MIP05841P"/>
    <property type="match status" value="1"/>
</dbReference>
<dbReference type="InterPro" id="IPR015421">
    <property type="entry name" value="PyrdxlP-dep_Trfase_major"/>
</dbReference>
<dbReference type="GO" id="GO:0006520">
    <property type="term" value="P:amino acid metabolic process"/>
    <property type="evidence" value="ECO:0007669"/>
    <property type="project" value="InterPro"/>
</dbReference>
<dbReference type="InterPro" id="IPR015424">
    <property type="entry name" value="PyrdxlP-dep_Trfase"/>
</dbReference>
<evidence type="ECO:0000313" key="9">
    <source>
        <dbReference type="Proteomes" id="UP000319771"/>
    </source>
</evidence>
<comment type="cofactor">
    <cofactor evidence="1 6 7">
        <name>pyridoxal 5'-phosphate</name>
        <dbReference type="ChEBI" id="CHEBI:597326"/>
    </cofactor>
</comment>
<dbReference type="Gene3D" id="3.40.640.10">
    <property type="entry name" value="Type I PLP-dependent aspartate aminotransferase-like (Major domain)"/>
    <property type="match status" value="1"/>
</dbReference>
<dbReference type="InterPro" id="IPR015422">
    <property type="entry name" value="PyrdxlP-dep_Trfase_small"/>
</dbReference>
<sequence length="470" mass="51280">MVDEMVTYLETVRDRPAWQAMPDEVKAGLRAPLPLEPRPAEAVYEDFRRLVLPYPLGNIHPRFWGWVIGTGTPLGALSEMLAATMNPNVGGADHAACHVEAQVLAWCREMLDFPREASGLLVSGGSVANLVGLAVGRNAKAEVDVAQAGLRAAPRRMTLYASSETHNSVKKAVSLLGLGRDALREVPVDGDFRVDLAALRTAIAADRAAGCHPFGVVGNAGTVNTGAIDDLPALADLCRAQNLWFHVDGAFGALAALSPALRERVRGMERADSLAFDLHKWMYMPFEVGCVLVRHPEAHHATFTAPAEYLARAERGTAAGPTWFSEYGMQLSRGFRALKVWMSLKEHGARRYGRLIAQNVAQARHLTERIERTPELELMAPTALNIVCFRFRGEGLDEASLDRLNQEVLLEIQEAGIAVPTSTKLRGRVALRVAIVNHRSRREDFDLLVGEVVARGRRLAQTMAQAGARG</sequence>
<dbReference type="GO" id="GO:0019752">
    <property type="term" value="P:carboxylic acid metabolic process"/>
    <property type="evidence" value="ECO:0007669"/>
    <property type="project" value="InterPro"/>
</dbReference>
<gene>
    <name evidence="8" type="ORF">E6K81_11875</name>
</gene>
<evidence type="ECO:0000256" key="2">
    <source>
        <dbReference type="ARBA" id="ARBA00009533"/>
    </source>
</evidence>
<evidence type="ECO:0000256" key="5">
    <source>
        <dbReference type="ARBA" id="ARBA00023239"/>
    </source>
</evidence>
<evidence type="ECO:0000313" key="8">
    <source>
        <dbReference type="EMBL" id="TMQ70762.1"/>
    </source>
</evidence>
<accession>A0A538U4D8</accession>
<dbReference type="InterPro" id="IPR010977">
    <property type="entry name" value="Aromatic_deC"/>
</dbReference>
<name>A0A538U4D8_UNCEI</name>
<dbReference type="Proteomes" id="UP000319771">
    <property type="component" value="Unassembled WGS sequence"/>
</dbReference>
<dbReference type="GO" id="GO:0016831">
    <property type="term" value="F:carboxy-lyase activity"/>
    <property type="evidence" value="ECO:0007669"/>
    <property type="project" value="UniProtKB-KW"/>
</dbReference>
<feature type="modified residue" description="N6-(pyridoxal phosphate)lysine" evidence="6">
    <location>
        <position position="280"/>
    </location>
</feature>
<dbReference type="GO" id="GO:0030170">
    <property type="term" value="F:pyridoxal phosphate binding"/>
    <property type="evidence" value="ECO:0007669"/>
    <property type="project" value="InterPro"/>
</dbReference>
<evidence type="ECO:0000256" key="4">
    <source>
        <dbReference type="ARBA" id="ARBA00022898"/>
    </source>
</evidence>
<dbReference type="EMBL" id="VBPB01000206">
    <property type="protein sequence ID" value="TMQ70762.1"/>
    <property type="molecule type" value="Genomic_DNA"/>
</dbReference>
<evidence type="ECO:0000256" key="3">
    <source>
        <dbReference type="ARBA" id="ARBA00022793"/>
    </source>
</evidence>
<dbReference type="SUPFAM" id="SSF53383">
    <property type="entry name" value="PLP-dependent transferases"/>
    <property type="match status" value="1"/>
</dbReference>
<proteinExistence type="inferred from homology"/>
<comment type="caution">
    <text evidence="8">The sequence shown here is derived from an EMBL/GenBank/DDBJ whole genome shotgun (WGS) entry which is preliminary data.</text>
</comment>
<evidence type="ECO:0000256" key="1">
    <source>
        <dbReference type="ARBA" id="ARBA00001933"/>
    </source>
</evidence>
<protein>
    <submittedName>
        <fullName evidence="8">Amino acid decarboxylase</fullName>
    </submittedName>
</protein>
<keyword evidence="5 7" id="KW-0456">Lyase</keyword>
<dbReference type="Gene3D" id="3.90.1150.10">
    <property type="entry name" value="Aspartate Aminotransferase, domain 1"/>
    <property type="match status" value="1"/>
</dbReference>
<dbReference type="PANTHER" id="PTHR11999">
    <property type="entry name" value="GROUP II PYRIDOXAL-5-PHOSPHATE DECARBOXYLASE"/>
    <property type="match status" value="1"/>
</dbReference>
<organism evidence="8 9">
    <name type="scientific">Eiseniibacteriota bacterium</name>
    <dbReference type="NCBI Taxonomy" id="2212470"/>
    <lineage>
        <taxon>Bacteria</taxon>
        <taxon>Candidatus Eiseniibacteriota</taxon>
    </lineage>
</organism>
<dbReference type="PRINTS" id="PR00800">
    <property type="entry name" value="YHDCRBOXLASE"/>
</dbReference>
<keyword evidence="4 6" id="KW-0663">Pyridoxal phosphate</keyword>
<comment type="similarity">
    <text evidence="2 7">Belongs to the group II decarboxylase family.</text>
</comment>
<dbReference type="AlphaFoldDB" id="A0A538U4D8"/>